<dbReference type="OrthoDB" id="10037534at2759"/>
<keyword evidence="7" id="KW-1015">Disulfide bond</keyword>
<feature type="transmembrane region" description="Helical" evidence="12">
    <location>
        <begin position="551"/>
        <end position="571"/>
    </location>
</feature>
<dbReference type="InterPro" id="IPR017981">
    <property type="entry name" value="GPCR_2-like_7TM"/>
</dbReference>
<reference evidence="16" key="1">
    <citation type="submission" date="2025-08" db="UniProtKB">
        <authorList>
            <consortium name="RefSeq"/>
        </authorList>
    </citation>
    <scope>IDENTIFICATION</scope>
</reference>
<dbReference type="SMART" id="SM00303">
    <property type="entry name" value="GPS"/>
    <property type="match status" value="1"/>
</dbReference>
<keyword evidence="9" id="KW-0325">Glycoprotein</keyword>
<dbReference type="Gene3D" id="4.10.1240.10">
    <property type="entry name" value="GPCR, family 2, extracellular hormone receptor domain"/>
    <property type="match status" value="1"/>
</dbReference>
<dbReference type="Gene3D" id="1.20.1070.10">
    <property type="entry name" value="Rhodopsin 7-helix transmembrane proteins"/>
    <property type="match status" value="1"/>
</dbReference>
<dbReference type="InterPro" id="IPR036445">
    <property type="entry name" value="GPCR_2_extracell_dom_sf"/>
</dbReference>
<evidence type="ECO:0000256" key="12">
    <source>
        <dbReference type="SAM" id="Phobius"/>
    </source>
</evidence>
<feature type="transmembrane region" description="Helical" evidence="12">
    <location>
        <begin position="668"/>
        <end position="692"/>
    </location>
</feature>
<feature type="transmembrane region" description="Helical" evidence="12">
    <location>
        <begin position="740"/>
        <end position="762"/>
    </location>
</feature>
<dbReference type="GO" id="GO:0004930">
    <property type="term" value="F:G protein-coupled receptor activity"/>
    <property type="evidence" value="ECO:0007669"/>
    <property type="project" value="UniProtKB-KW"/>
</dbReference>
<dbReference type="PANTHER" id="PTHR12011">
    <property type="entry name" value="ADHESION G-PROTEIN COUPLED RECEPTOR"/>
    <property type="match status" value="1"/>
</dbReference>
<dbReference type="RefSeq" id="XP_033802754.1">
    <property type="nucleotide sequence ID" value="XM_033946863.1"/>
</dbReference>
<dbReference type="Proteomes" id="UP000515159">
    <property type="component" value="Chromosome 5"/>
</dbReference>
<keyword evidence="10" id="KW-0807">Transducer</keyword>
<feature type="region of interest" description="Disordered" evidence="11">
    <location>
        <begin position="1"/>
        <end position="27"/>
    </location>
</feature>
<dbReference type="PROSITE" id="PS50261">
    <property type="entry name" value="G_PROTEIN_RECEP_F2_4"/>
    <property type="match status" value="1"/>
</dbReference>
<feature type="transmembrane region" description="Helical" evidence="12">
    <location>
        <begin position="512"/>
        <end position="539"/>
    </location>
</feature>
<keyword evidence="15" id="KW-1185">Reference proteome</keyword>
<dbReference type="CDD" id="cd15997">
    <property type="entry name" value="7tmB2_GPR112"/>
    <property type="match status" value="1"/>
</dbReference>
<evidence type="ECO:0000256" key="1">
    <source>
        <dbReference type="ARBA" id="ARBA00004141"/>
    </source>
</evidence>
<evidence type="ECO:0000256" key="9">
    <source>
        <dbReference type="ARBA" id="ARBA00023180"/>
    </source>
</evidence>
<evidence type="ECO:0000256" key="8">
    <source>
        <dbReference type="ARBA" id="ARBA00023170"/>
    </source>
</evidence>
<feature type="domain" description="GAIN-B" evidence="13">
    <location>
        <begin position="351"/>
        <end position="505"/>
    </location>
</feature>
<keyword evidence="3" id="KW-0732">Signal</keyword>
<feature type="transmembrane region" description="Helical" evidence="12">
    <location>
        <begin position="621"/>
        <end position="642"/>
    </location>
</feature>
<dbReference type="AlphaFoldDB" id="A0A6P8QZ66"/>
<evidence type="ECO:0000259" key="13">
    <source>
        <dbReference type="PROSITE" id="PS50221"/>
    </source>
</evidence>
<evidence type="ECO:0000256" key="2">
    <source>
        <dbReference type="ARBA" id="ARBA00022692"/>
    </source>
</evidence>
<evidence type="ECO:0000256" key="6">
    <source>
        <dbReference type="ARBA" id="ARBA00023136"/>
    </source>
</evidence>
<dbReference type="InterPro" id="IPR000203">
    <property type="entry name" value="GPS"/>
</dbReference>
<dbReference type="InterPro" id="IPR046338">
    <property type="entry name" value="GAIN_dom_sf"/>
</dbReference>
<evidence type="ECO:0000313" key="16">
    <source>
        <dbReference type="RefSeq" id="XP_033802754.1"/>
    </source>
</evidence>
<name>A0A6P8QZ66_GEOSA</name>
<dbReference type="InterPro" id="IPR000832">
    <property type="entry name" value="GPCR_2_secretin-like"/>
</dbReference>
<dbReference type="GO" id="GO:0005886">
    <property type="term" value="C:plasma membrane"/>
    <property type="evidence" value="ECO:0007669"/>
    <property type="project" value="TreeGrafter"/>
</dbReference>
<keyword evidence="4 12" id="KW-1133">Transmembrane helix</keyword>
<evidence type="ECO:0000256" key="10">
    <source>
        <dbReference type="ARBA" id="ARBA00023224"/>
    </source>
</evidence>
<keyword evidence="6 12" id="KW-0472">Membrane</keyword>
<dbReference type="GeneID" id="117361476"/>
<accession>A0A6P8QZ66</accession>
<evidence type="ECO:0000256" key="3">
    <source>
        <dbReference type="ARBA" id="ARBA00022729"/>
    </source>
</evidence>
<dbReference type="Gene3D" id="2.60.220.50">
    <property type="match status" value="1"/>
</dbReference>
<sequence>MSTVISDSKSSRNNKDTFVSSSKPLKSLSHDSATDYVTFYIIRIIITVLGVKEDDSVTKIISRLTEKWINNTFMNTEFAVVYFLASEESSDSQKMWRTEELKAYVQSEIKKYSIVNIRSKVVVQAHSSETEDKLITRIEQLLNRTSYKVDPSSIILQSINVTHLDPEFCPQSTTVSEQKYYDWPQTNATETAQQTCKNKMNRLATRYCNISIINDRSEWESPNMEDCKGLPDDILGLKDVHVTSEDAEDIAKHILNLTKMAANLTKEETEVILNKTSEIVNIGNLNTSLAETTLEILSALLPKILELPKFTNQILKLVEEVGQKVYLPGGKAILKSSKLLLALMAEFEEMYFCVTSYHEDKNPEIFLEKLPCGQALARVFLPGSLQTHINQSSRIQFNFVGYTSLFKHEENRNKLALNSYVAGASIGNSKIVNLKEPVTITLKHEIENKDNRTIKCVFWDFKMNENLGGWNSSGCKMAYTDVNYTTCQCDHLTHFGVLMDLSRTKIDAVNDYILTIITYIGCGTSSIFLGVALVIYIAFDQLRRDYPSKILMNLSMALLMLNLVFLLDTWLSSLQNDALCLSIALLLHYFLLASFTWMGLEAVHMYFALVKVFNVYISKYMLKFCFIGWGVPAIIVVIVVSIKRDFYGSALNPSSDIPFCWIREDTVFYISVVGYFCIIFLTNMAMFIIVLLQINSVKSMNEKNQKEGFLHGLKSSASLTFLLGLTWGFAFFAWGPVKVAFFYLFSIFNTLQGFFIFLFHCLMKENVRKQCQIHLCCGRFSQFNYSEWNKKSIIGESQQNNSTHKISTETFVRTKSLQSSNTCSTFNGSHSENDRILKNDESYTNPCWGLPIKQTLGLPSIRRMAPTATEIHKP</sequence>
<keyword evidence="2 12" id="KW-0812">Transmembrane</keyword>
<dbReference type="KEGG" id="gsh:117361476"/>
<evidence type="ECO:0000256" key="4">
    <source>
        <dbReference type="ARBA" id="ARBA00022989"/>
    </source>
</evidence>
<evidence type="ECO:0000256" key="11">
    <source>
        <dbReference type="SAM" id="MobiDB-lite"/>
    </source>
</evidence>
<dbReference type="PROSITE" id="PS50221">
    <property type="entry name" value="GAIN_B"/>
    <property type="match status" value="1"/>
</dbReference>
<feature type="transmembrane region" description="Helical" evidence="12">
    <location>
        <begin position="583"/>
        <end position="609"/>
    </location>
</feature>
<keyword evidence="8 16" id="KW-0675">Receptor</keyword>
<dbReference type="PRINTS" id="PR00249">
    <property type="entry name" value="GPCRSECRETIN"/>
</dbReference>
<gene>
    <name evidence="16" type="primary">ADGRG4</name>
</gene>
<proteinExistence type="predicted"/>
<dbReference type="GO" id="GO:0007166">
    <property type="term" value="P:cell surface receptor signaling pathway"/>
    <property type="evidence" value="ECO:0007669"/>
    <property type="project" value="InterPro"/>
</dbReference>
<evidence type="ECO:0000256" key="5">
    <source>
        <dbReference type="ARBA" id="ARBA00023040"/>
    </source>
</evidence>
<dbReference type="InParanoid" id="A0A6P8QZ66"/>
<dbReference type="CTD" id="139378"/>
<comment type="subcellular location">
    <subcellularLocation>
        <location evidence="1">Membrane</location>
        <topology evidence="1">Multi-pass membrane protein</topology>
    </subcellularLocation>
</comment>
<protein>
    <submittedName>
        <fullName evidence="16">Adhesion G-protein coupled receptor G4</fullName>
    </submittedName>
</protein>
<dbReference type="InterPro" id="IPR057244">
    <property type="entry name" value="GAIN_B"/>
</dbReference>
<dbReference type="GO" id="GO:0007189">
    <property type="term" value="P:adenylate cyclase-activating G protein-coupled receptor signaling pathway"/>
    <property type="evidence" value="ECO:0007669"/>
    <property type="project" value="TreeGrafter"/>
</dbReference>
<dbReference type="PROSITE" id="PS00650">
    <property type="entry name" value="G_PROTEIN_RECEP_F2_2"/>
    <property type="match status" value="1"/>
</dbReference>
<dbReference type="Pfam" id="PF00002">
    <property type="entry name" value="7tm_2"/>
    <property type="match status" value="1"/>
</dbReference>
<dbReference type="SUPFAM" id="SSF81321">
    <property type="entry name" value="Family A G protein-coupled receptor-like"/>
    <property type="match status" value="1"/>
</dbReference>
<keyword evidence="5" id="KW-0297">G-protein coupled receptor</keyword>
<dbReference type="FunFam" id="1.20.1070.10:FF:000043">
    <property type="entry name" value="adhesion G-protein coupled receptor G2 isoform X1"/>
    <property type="match status" value="1"/>
</dbReference>
<evidence type="ECO:0000256" key="7">
    <source>
        <dbReference type="ARBA" id="ARBA00023157"/>
    </source>
</evidence>
<dbReference type="Pfam" id="PF01825">
    <property type="entry name" value="GPS"/>
    <property type="match status" value="1"/>
</dbReference>
<evidence type="ECO:0000259" key="14">
    <source>
        <dbReference type="PROSITE" id="PS50261"/>
    </source>
</evidence>
<feature type="transmembrane region" description="Helical" evidence="12">
    <location>
        <begin position="713"/>
        <end position="734"/>
    </location>
</feature>
<organism evidence="15 16">
    <name type="scientific">Geotrypetes seraphini</name>
    <name type="common">Gaboon caecilian</name>
    <name type="synonym">Caecilia seraphini</name>
    <dbReference type="NCBI Taxonomy" id="260995"/>
    <lineage>
        <taxon>Eukaryota</taxon>
        <taxon>Metazoa</taxon>
        <taxon>Chordata</taxon>
        <taxon>Craniata</taxon>
        <taxon>Vertebrata</taxon>
        <taxon>Euteleostomi</taxon>
        <taxon>Amphibia</taxon>
        <taxon>Gymnophiona</taxon>
        <taxon>Geotrypetes</taxon>
    </lineage>
</organism>
<dbReference type="PANTHER" id="PTHR12011:SF277">
    <property type="entry name" value="ADHESION G-PROTEIN COUPLED RECEPTOR G4"/>
    <property type="match status" value="1"/>
</dbReference>
<evidence type="ECO:0000313" key="15">
    <source>
        <dbReference type="Proteomes" id="UP000515159"/>
    </source>
</evidence>
<dbReference type="InterPro" id="IPR017983">
    <property type="entry name" value="GPCR_2_secretin-like_CS"/>
</dbReference>
<feature type="domain" description="G-protein coupled receptors family 2 profile 2" evidence="14">
    <location>
        <begin position="514"/>
        <end position="764"/>
    </location>
</feature>